<dbReference type="EnsemblBacteria" id="BAC91943">
    <property type="protein sequence ID" value="BAC91943"/>
    <property type="gene ID" value="BAC91943"/>
</dbReference>
<dbReference type="PANTHER" id="PTHR19328:SF75">
    <property type="entry name" value="ALDOSE SUGAR DEHYDROGENASE YLII"/>
    <property type="match status" value="1"/>
</dbReference>
<reference evidence="2 3" key="1">
    <citation type="journal article" date="2003" name="DNA Res.">
        <title>Complete genome structure of Gloeobacter violaceus PCC 7421, a cyanobacterium that lacks thylakoids.</title>
        <authorList>
            <person name="Nakamura Y."/>
            <person name="Kaneko T."/>
            <person name="Sato S."/>
            <person name="Mimuro M."/>
            <person name="Miyashita H."/>
            <person name="Tsuchiya T."/>
            <person name="Sasamoto S."/>
            <person name="Watanabe A."/>
            <person name="Kawashima K."/>
            <person name="Kishida Y."/>
            <person name="Kiyokawa C."/>
            <person name="Kohara M."/>
            <person name="Matsumoto M."/>
            <person name="Matsuno A."/>
            <person name="Nakazaki N."/>
            <person name="Shimpo S."/>
            <person name="Takeuchi C."/>
            <person name="Yamada M."/>
            <person name="Tabata S."/>
        </authorList>
    </citation>
    <scope>NUCLEOTIDE SEQUENCE [LARGE SCALE GENOMIC DNA]</scope>
    <source>
        <strain evidence="3">ATCC 29082 / PCC 7421</strain>
    </source>
</reference>
<evidence type="ECO:0000259" key="1">
    <source>
        <dbReference type="Pfam" id="PF07995"/>
    </source>
</evidence>
<feature type="domain" description="Glucose/Sorbosone dehydrogenase" evidence="1">
    <location>
        <begin position="648"/>
        <end position="791"/>
    </location>
</feature>
<dbReference type="InterPro" id="IPR012938">
    <property type="entry name" value="Glc/Sorbosone_DH"/>
</dbReference>
<keyword evidence="3" id="KW-1185">Reference proteome</keyword>
<evidence type="ECO:0000313" key="3">
    <source>
        <dbReference type="Proteomes" id="UP000000557"/>
    </source>
</evidence>
<protein>
    <submittedName>
        <fullName evidence="2">Gll4002 protein</fullName>
    </submittedName>
</protein>
<dbReference type="EMBL" id="BA000045">
    <property type="protein sequence ID" value="BAC91943.1"/>
    <property type="molecule type" value="Genomic_DNA"/>
</dbReference>
<dbReference type="InterPro" id="IPR011041">
    <property type="entry name" value="Quinoprot_gluc/sorb_DH_b-prop"/>
</dbReference>
<dbReference type="OrthoDB" id="414973at2"/>
<organism evidence="2 3">
    <name type="scientific">Gloeobacter violaceus (strain ATCC 29082 / PCC 7421)</name>
    <dbReference type="NCBI Taxonomy" id="251221"/>
    <lineage>
        <taxon>Bacteria</taxon>
        <taxon>Bacillati</taxon>
        <taxon>Cyanobacteriota</taxon>
        <taxon>Cyanophyceae</taxon>
        <taxon>Gloeobacterales</taxon>
        <taxon>Gloeobacteraceae</taxon>
        <taxon>Gloeobacter</taxon>
    </lineage>
</organism>
<accession>Q7NE78</accession>
<dbReference type="Proteomes" id="UP000000557">
    <property type="component" value="Chromosome"/>
</dbReference>
<dbReference type="Pfam" id="PF07995">
    <property type="entry name" value="GSDH"/>
    <property type="match status" value="1"/>
</dbReference>
<name>Q7NE78_GLOVI</name>
<dbReference type="PATRIC" id="fig|251221.4.peg.4034"/>
<dbReference type="InterPro" id="IPR011042">
    <property type="entry name" value="6-blade_b-propeller_TolB-like"/>
</dbReference>
<dbReference type="HOGENOM" id="CLU_294025_0_0_3"/>
<dbReference type="KEGG" id="gvi:gll4002"/>
<dbReference type="SUPFAM" id="SSF50952">
    <property type="entry name" value="Soluble quinoprotein glucose dehydrogenase"/>
    <property type="match status" value="1"/>
</dbReference>
<dbReference type="eggNOG" id="COG2133">
    <property type="taxonomic scope" value="Bacteria"/>
</dbReference>
<gene>
    <name evidence="2" type="ordered locus">gll4002</name>
</gene>
<dbReference type="PANTHER" id="PTHR19328">
    <property type="entry name" value="HEDGEHOG-INTERACTING PROTEIN"/>
    <property type="match status" value="1"/>
</dbReference>
<dbReference type="AlphaFoldDB" id="Q7NE78"/>
<dbReference type="STRING" id="251221.gene:10761519"/>
<sequence>MNVNKLASIIIISWIVLLGSSTVVLPQTAGTTLSFSAPVSTTILDKDGQGTGFTSVQPNTAGNQYDAGRIDLDTASGNLKMTATQGSNATANNLVNGLQVAADTTVPFTVTARLKGPLTNLASAYQQGGIFLGTNQDNYVKLVIVNSGSGTGSLGLQFYQEQNAVRQSVGGGQLPQVSGLNWAAIDTLDLFLKGDPATGKITASYRINSDKATPVELSQIFQPASPGTFFAASSAMRAGILAFTGGAPEVTVSFDSFAVQYPQMVNDLSLSPSPDRGGGARLTGQEVAGDIYVFLDAGSGNGISKVSFYIDDPDRTGPPARVESVFPYDLAGTATNGQAKPFDTRTLADGEHTFTATLALTDGTQTVKSGKVRIVNGASSCLPITTLPCSEVLVNLPYQLNFIQSQGKLLDKNGVGTGFSVVDPADKGTGYLPAKLLIDQQAGLFKITTTAGLAFEASNSQDNALAVGIDAPSQISIIGTTLVNPPAGTGNFEQAGLWFGNDQDNYLKLVVISTPGGTQIRYDMEVGGKLTASLSTPGSLNLSGARVGLELRADPVAKTISASYSLNGTTPLAMGTFTPPNDFFSFDAATIDPTIGTKSFGGIFASQRNGPAALTYSFDDFAVISGSAPPPPSGFEFTRTSFPSPGGPTGMVWGPDGRLYVAELFGTIRAFTLSPDKLPVSEQFITSLIDQQGDRLLLGITVDPASTVGNVILWVTHSSPSTNQGIINSAKVTRLSGTNFATVEDKITGLPRALNNHSTNSLHFGPDGKLYISVGGNTAAGAPNNAGTEFGNREEQPLSAAILVADVKSAGFDGSCENTSDPYGPPPCSVVTHATGLRNSYDFVFHSNGNLYATDNGLGVTGTYPPSPTPPCLGFGDPAPVNEGGDNPGLQPDLLHWVKKGKYYGHPNPRRNECVFKDGSYQRVPPLPNWEPPFFQLGTNKSANGIIEYTAGAFCGALKNNLLTVNYSNGDDLTRIVLAGDGKSVISSQSLIGGFDEPLPIAQSPDGTIFVGELSGGKVTALTPKSAACTAP</sequence>
<evidence type="ECO:0000313" key="2">
    <source>
        <dbReference type="EMBL" id="BAC91943.1"/>
    </source>
</evidence>
<dbReference type="Gene3D" id="2.60.120.200">
    <property type="match status" value="2"/>
</dbReference>
<dbReference type="Gene3D" id="2.120.10.30">
    <property type="entry name" value="TolB, C-terminal domain"/>
    <property type="match status" value="1"/>
</dbReference>
<reference evidence="2 3" key="2">
    <citation type="journal article" date="2003" name="DNA Res.">
        <title>Complete genome structure of Gloeobacter violaceus PCC 7421, a cyanobacterium that lacks thylakoids (supplement).</title>
        <authorList>
            <person name="Nakamura Y."/>
            <person name="Kaneko T."/>
            <person name="Sato S."/>
            <person name="Mimuro M."/>
            <person name="Miyashita H."/>
            <person name="Tsuchiya T."/>
            <person name="Sasamoto S."/>
            <person name="Watanabe A."/>
            <person name="Kawashima K."/>
            <person name="Kishida Y."/>
            <person name="Kiyokawa C."/>
            <person name="Kohara M."/>
            <person name="Matsumoto M."/>
            <person name="Matsuno A."/>
            <person name="Nakazaki N."/>
            <person name="Shimpo S."/>
            <person name="Takeuchi C."/>
            <person name="Yamada M."/>
            <person name="Tabata S."/>
        </authorList>
    </citation>
    <scope>NUCLEOTIDE SEQUENCE [LARGE SCALE GENOMIC DNA]</scope>
    <source>
        <strain evidence="3">ATCC 29082 / PCC 7421</strain>
    </source>
</reference>
<proteinExistence type="predicted"/>
<dbReference type="InParanoid" id="Q7NE78"/>